<organism evidence="2 3">
    <name type="scientific">Pendulispora albinea</name>
    <dbReference type="NCBI Taxonomy" id="2741071"/>
    <lineage>
        <taxon>Bacteria</taxon>
        <taxon>Pseudomonadati</taxon>
        <taxon>Myxococcota</taxon>
        <taxon>Myxococcia</taxon>
        <taxon>Myxococcales</taxon>
        <taxon>Sorangiineae</taxon>
        <taxon>Pendulisporaceae</taxon>
        <taxon>Pendulispora</taxon>
    </lineage>
</organism>
<dbReference type="RefSeq" id="WP_394821234.1">
    <property type="nucleotide sequence ID" value="NZ_CP089984.1"/>
</dbReference>
<keyword evidence="2" id="KW-0378">Hydrolase</keyword>
<protein>
    <submittedName>
        <fullName evidence="2">Serine protease</fullName>
    </submittedName>
</protein>
<name>A0ABZ2LL01_9BACT</name>
<dbReference type="Gene3D" id="2.40.10.10">
    <property type="entry name" value="Trypsin-like serine proteases"/>
    <property type="match status" value="2"/>
</dbReference>
<accession>A0ABZ2LL01</accession>
<keyword evidence="2" id="KW-0645">Protease</keyword>
<keyword evidence="3" id="KW-1185">Reference proteome</keyword>
<evidence type="ECO:0000313" key="2">
    <source>
        <dbReference type="EMBL" id="WXB11614.1"/>
    </source>
</evidence>
<dbReference type="EMBL" id="CP089984">
    <property type="protein sequence ID" value="WXB11614.1"/>
    <property type="molecule type" value="Genomic_DNA"/>
</dbReference>
<keyword evidence="1" id="KW-0732">Signal</keyword>
<dbReference type="GO" id="GO:0006508">
    <property type="term" value="P:proteolysis"/>
    <property type="evidence" value="ECO:0007669"/>
    <property type="project" value="UniProtKB-KW"/>
</dbReference>
<feature type="chain" id="PRO_5045663812" evidence="1">
    <location>
        <begin position="27"/>
        <end position="309"/>
    </location>
</feature>
<gene>
    <name evidence="2" type="ORF">LZC94_27595</name>
</gene>
<dbReference type="Pfam" id="PF13365">
    <property type="entry name" value="Trypsin_2"/>
    <property type="match status" value="1"/>
</dbReference>
<evidence type="ECO:0000256" key="1">
    <source>
        <dbReference type="SAM" id="SignalP"/>
    </source>
</evidence>
<feature type="signal peptide" evidence="1">
    <location>
        <begin position="1"/>
        <end position="26"/>
    </location>
</feature>
<dbReference type="GO" id="GO:0008233">
    <property type="term" value="F:peptidase activity"/>
    <property type="evidence" value="ECO:0007669"/>
    <property type="project" value="UniProtKB-KW"/>
</dbReference>
<sequence length="309" mass="32682">MPTTHKISTFALAFLATAAVASPALAFPLGNGTDNQRVAPSPSDFDSAVADVDFTAIVALSNCSGSLVRFTTSRSTDFALVLTNGHCIGNFPPAGTAVVNQASSRTFTLLNSSGGSLGTLRASRLVYATMTGTDVGLYRLTSTYAQIQQSFGVTALTVSSAHPTAGTPIRVVSGYWKRIYSCSIDKFIYRLREDQWTSVDSIKYSEPGCEVIGGTSGSPIINAQTREVLGVNNTTNEDGGRCTLNNPCEVDQQGRVTVDRGGSYGQETYQIYTCLDSNNNLDLNKAGCQLQKASAGASDTIEEFTDAAE</sequence>
<dbReference type="Proteomes" id="UP001370348">
    <property type="component" value="Chromosome"/>
</dbReference>
<reference evidence="2 3" key="1">
    <citation type="submission" date="2021-12" db="EMBL/GenBank/DDBJ databases">
        <title>Discovery of the Pendulisporaceae a myxobacterial family with distinct sporulation behavior and unique specialized metabolism.</title>
        <authorList>
            <person name="Garcia R."/>
            <person name="Popoff A."/>
            <person name="Bader C.D."/>
            <person name="Loehr J."/>
            <person name="Walesch S."/>
            <person name="Walt C."/>
            <person name="Boldt J."/>
            <person name="Bunk B."/>
            <person name="Haeckl F.J.F.P.J."/>
            <person name="Gunesch A.P."/>
            <person name="Birkelbach J."/>
            <person name="Nuebel U."/>
            <person name="Pietschmann T."/>
            <person name="Bach T."/>
            <person name="Mueller R."/>
        </authorList>
    </citation>
    <scope>NUCLEOTIDE SEQUENCE [LARGE SCALE GENOMIC DNA]</scope>
    <source>
        <strain evidence="2 3">MSr11954</strain>
    </source>
</reference>
<dbReference type="InterPro" id="IPR009003">
    <property type="entry name" value="Peptidase_S1_PA"/>
</dbReference>
<dbReference type="InterPro" id="IPR043504">
    <property type="entry name" value="Peptidase_S1_PA_chymotrypsin"/>
</dbReference>
<dbReference type="SUPFAM" id="SSF50494">
    <property type="entry name" value="Trypsin-like serine proteases"/>
    <property type="match status" value="1"/>
</dbReference>
<evidence type="ECO:0000313" key="3">
    <source>
        <dbReference type="Proteomes" id="UP001370348"/>
    </source>
</evidence>
<proteinExistence type="predicted"/>